<reference evidence="17 19" key="1">
    <citation type="journal article" date="2015" name="Genome Announc.">
        <title>Complete Genome Sequence of Corynebacterium kutscheri DSM 20755, a Corynebacterial Type Strain with Remarkably Low G+C Content of Chromosomal DNA.</title>
        <authorList>
            <person name="Ruckert C."/>
            <person name="Albersmeier A."/>
            <person name="Winkler A."/>
            <person name="Tauch A."/>
        </authorList>
    </citation>
    <scope>NUCLEOTIDE SEQUENCE [LARGE SCALE GENOMIC DNA]</scope>
    <source>
        <strain evidence="17 19">DSM 20755</strain>
    </source>
</reference>
<dbReference type="AlphaFoldDB" id="A0A0F6TCL8"/>
<evidence type="ECO:0000313" key="18">
    <source>
        <dbReference type="EMBL" id="VEH06520.1"/>
    </source>
</evidence>
<dbReference type="GO" id="GO:0009435">
    <property type="term" value="P:NAD+ biosynthetic process"/>
    <property type="evidence" value="ECO:0007669"/>
    <property type="project" value="UniProtKB-UniRule"/>
</dbReference>
<keyword evidence="5 13" id="KW-0547">Nucleotide-binding</keyword>
<feature type="binding site" evidence="13">
    <location>
        <position position="172"/>
    </location>
    <ligand>
        <name>Mg(2+)</name>
        <dbReference type="ChEBI" id="CHEBI:18420"/>
    </ligand>
</feature>
<sequence>MNSSPQFINDQQQKIIDAIYAQPTIDPKEEINRRVNFLADYLRHTNTNGFVLGISGGQDSTLGGRLAQLAVEKLRVEGKKAEFWALRLPYGVQADEDDAQRALDFIQPDHQLTINIKEATDAIEAATATALGQKNLGDFNKGNIKARQRMIVHYALAGEKGLLVIGTDHAAENITGFFTKFGDGGADILPLFGLSKRQGAALLQHLGAPKSTWEKVPTADLEEDRPALPDEVALGVTYQEIDDYIEAAAAISGTSRQRLESLYQRSEHKRHLPVTPFDTWWKS</sequence>
<evidence type="ECO:0000256" key="6">
    <source>
        <dbReference type="ARBA" id="ARBA00022840"/>
    </source>
</evidence>
<evidence type="ECO:0000256" key="9">
    <source>
        <dbReference type="ARBA" id="ARBA00051206"/>
    </source>
</evidence>
<dbReference type="SUPFAM" id="SSF52402">
    <property type="entry name" value="Adenine nucleotide alpha hydrolases-like"/>
    <property type="match status" value="1"/>
</dbReference>
<dbReference type="CDD" id="cd00553">
    <property type="entry name" value="NAD_synthase"/>
    <property type="match status" value="1"/>
</dbReference>
<dbReference type="NCBIfam" id="TIGR00552">
    <property type="entry name" value="nadE"/>
    <property type="match status" value="1"/>
</dbReference>
<protein>
    <recommendedName>
        <fullName evidence="12 13">NH(3)-dependent NAD(+) synthetase</fullName>
        <ecNumber evidence="11 13">6.3.1.5</ecNumber>
    </recommendedName>
</protein>
<keyword evidence="4 13" id="KW-0479">Metal-binding</keyword>
<proteinExistence type="inferred from homology"/>
<evidence type="ECO:0000313" key="19">
    <source>
        <dbReference type="Proteomes" id="UP000033457"/>
    </source>
</evidence>
<keyword evidence="6 13" id="KW-0067">ATP-binding</keyword>
<dbReference type="GO" id="GO:0004359">
    <property type="term" value="F:glutaminase activity"/>
    <property type="evidence" value="ECO:0007669"/>
    <property type="project" value="InterPro"/>
</dbReference>
<evidence type="ECO:0000256" key="1">
    <source>
        <dbReference type="ARBA" id="ARBA00005859"/>
    </source>
</evidence>
<evidence type="ECO:0000256" key="7">
    <source>
        <dbReference type="ARBA" id="ARBA00022842"/>
    </source>
</evidence>
<feature type="binding site" evidence="13">
    <location>
        <position position="167"/>
    </location>
    <ligand>
        <name>ATP</name>
        <dbReference type="ChEBI" id="CHEBI:30616"/>
    </ligand>
</feature>
<evidence type="ECO:0000256" key="15">
    <source>
        <dbReference type="RuleBase" id="RU003812"/>
    </source>
</evidence>
<dbReference type="NCBIfam" id="NF001979">
    <property type="entry name" value="PRK00768.1"/>
    <property type="match status" value="1"/>
</dbReference>
<gene>
    <name evidence="13 17" type="primary">nadE</name>
    <name evidence="18" type="ORF">NCTC949_01167</name>
    <name evidence="17" type="ORF">UL82_03020</name>
</gene>
<dbReference type="Pfam" id="PF02540">
    <property type="entry name" value="NAD_synthase"/>
    <property type="match status" value="1"/>
</dbReference>
<dbReference type="InterPro" id="IPR022926">
    <property type="entry name" value="NH(3)-dep_NAD(+)_synth"/>
</dbReference>
<name>A0A0F6TCL8_9CORY</name>
<dbReference type="GO" id="GO:0008795">
    <property type="term" value="F:NAD+ synthase activity"/>
    <property type="evidence" value="ECO:0007669"/>
    <property type="project" value="UniProtKB-UniRule"/>
</dbReference>
<dbReference type="InterPro" id="IPR003694">
    <property type="entry name" value="NAD_synthase"/>
</dbReference>
<evidence type="ECO:0000256" key="14">
    <source>
        <dbReference type="RuleBase" id="RU003811"/>
    </source>
</evidence>
<dbReference type="RefSeq" id="WP_046438945.1">
    <property type="nucleotide sequence ID" value="NZ_CP011312.1"/>
</dbReference>
<dbReference type="FunFam" id="3.40.50.620:FF:000015">
    <property type="entry name" value="NH(3)-dependent NAD(+) synthetase"/>
    <property type="match status" value="1"/>
</dbReference>
<evidence type="ECO:0000256" key="8">
    <source>
        <dbReference type="ARBA" id="ARBA00023027"/>
    </source>
</evidence>
<dbReference type="PANTHER" id="PTHR23090:SF7">
    <property type="entry name" value="NH(3)-DEPENDENT NAD(+) SYNTHETASE"/>
    <property type="match status" value="1"/>
</dbReference>
<evidence type="ECO:0000256" key="2">
    <source>
        <dbReference type="ARBA" id="ARBA00011738"/>
    </source>
</evidence>
<dbReference type="HAMAP" id="MF_00193">
    <property type="entry name" value="NadE_ammonia_dep"/>
    <property type="match status" value="1"/>
</dbReference>
<dbReference type="OrthoDB" id="3266517at2"/>
<dbReference type="GO" id="GO:0003952">
    <property type="term" value="F:NAD+ synthase (glutamine-hydrolyzing) activity"/>
    <property type="evidence" value="ECO:0007669"/>
    <property type="project" value="InterPro"/>
</dbReference>
<evidence type="ECO:0000256" key="11">
    <source>
        <dbReference type="ARBA" id="ARBA00066987"/>
    </source>
</evidence>
<evidence type="ECO:0000259" key="16">
    <source>
        <dbReference type="Pfam" id="PF02540"/>
    </source>
</evidence>
<dbReference type="EMBL" id="CP011312">
    <property type="protein sequence ID" value="AKE40819.1"/>
    <property type="molecule type" value="Genomic_DNA"/>
</dbReference>
<feature type="domain" description="NAD/GMP synthase" evidence="16">
    <location>
        <begin position="31"/>
        <end position="273"/>
    </location>
</feature>
<dbReference type="InterPro" id="IPR014729">
    <property type="entry name" value="Rossmann-like_a/b/a_fold"/>
</dbReference>
<feature type="binding site" description="in other chain" evidence="13">
    <location>
        <position position="180"/>
    </location>
    <ligand>
        <name>deamido-NAD(+)</name>
        <dbReference type="ChEBI" id="CHEBI:58437"/>
        <note>ligand shared between two neighboring subunits</note>
    </ligand>
</feature>
<dbReference type="Gene3D" id="3.40.50.620">
    <property type="entry name" value="HUPs"/>
    <property type="match status" value="1"/>
</dbReference>
<comment type="subunit">
    <text evidence="2 13">Homodimer.</text>
</comment>
<keyword evidence="7 13" id="KW-0460">Magnesium</keyword>
<evidence type="ECO:0000256" key="5">
    <source>
        <dbReference type="ARBA" id="ARBA00022741"/>
    </source>
</evidence>
<dbReference type="EMBL" id="LR134377">
    <property type="protein sequence ID" value="VEH06520.1"/>
    <property type="molecule type" value="Genomic_DNA"/>
</dbReference>
<dbReference type="UniPathway" id="UPA00253">
    <property type="reaction ID" value="UER00333"/>
</dbReference>
<feature type="binding site" description="in other chain" evidence="13">
    <location>
        <position position="147"/>
    </location>
    <ligand>
        <name>deamido-NAD(+)</name>
        <dbReference type="ChEBI" id="CHEBI:58437"/>
        <note>ligand shared between two neighboring subunits</note>
    </ligand>
</feature>
<feature type="binding site" evidence="13">
    <location>
        <position position="196"/>
    </location>
    <ligand>
        <name>ATP</name>
        <dbReference type="ChEBI" id="CHEBI:30616"/>
    </ligand>
</feature>
<dbReference type="GO" id="GO:0005524">
    <property type="term" value="F:ATP binding"/>
    <property type="evidence" value="ECO:0007669"/>
    <property type="project" value="UniProtKB-UniRule"/>
</dbReference>
<dbReference type="Proteomes" id="UP000271380">
    <property type="component" value="Chromosome"/>
</dbReference>
<dbReference type="HOGENOM" id="CLU_059327_3_0_11"/>
<feature type="binding site" evidence="13">
    <location>
        <begin position="53"/>
        <end position="60"/>
    </location>
    <ligand>
        <name>ATP</name>
        <dbReference type="ChEBI" id="CHEBI:30616"/>
    </ligand>
</feature>
<keyword evidence="19" id="KW-1185">Reference proteome</keyword>
<evidence type="ECO:0000256" key="12">
    <source>
        <dbReference type="ARBA" id="ARBA00070926"/>
    </source>
</evidence>
<organism evidence="17 19">
    <name type="scientific">Corynebacterium kutscheri</name>
    <dbReference type="NCBI Taxonomy" id="35755"/>
    <lineage>
        <taxon>Bacteria</taxon>
        <taxon>Bacillati</taxon>
        <taxon>Actinomycetota</taxon>
        <taxon>Actinomycetes</taxon>
        <taxon>Mycobacteriales</taxon>
        <taxon>Corynebacteriaceae</taxon>
        <taxon>Corynebacterium</taxon>
    </lineage>
</organism>
<evidence type="ECO:0000256" key="13">
    <source>
        <dbReference type="HAMAP-Rule" id="MF_00193"/>
    </source>
</evidence>
<feature type="binding site" evidence="13">
    <location>
        <position position="187"/>
    </location>
    <ligand>
        <name>deamido-NAD(+)</name>
        <dbReference type="ChEBI" id="CHEBI:58437"/>
        <note>ligand shared between two neighboring subunits</note>
    </ligand>
</feature>
<dbReference type="STRING" id="35755.UL82_03020"/>
<comment type="pathway">
    <text evidence="13">Cofactor biosynthesis; NAD(+) biosynthesis; NAD(+) from deamido-NAD(+) (ammonia route): step 1/1.</text>
</comment>
<keyword evidence="8 13" id="KW-0520">NAD</keyword>
<reference evidence="18 20" key="2">
    <citation type="submission" date="2018-12" db="EMBL/GenBank/DDBJ databases">
        <authorList>
            <consortium name="Pathogen Informatics"/>
        </authorList>
    </citation>
    <scope>NUCLEOTIDE SEQUENCE [LARGE SCALE GENOMIC DNA]</scope>
    <source>
        <strain evidence="18 20">NCTC949</strain>
    </source>
</reference>
<comment type="catalytic activity">
    <reaction evidence="9 13 15">
        <text>deamido-NAD(+) + NH4(+) + ATP = AMP + diphosphate + NAD(+) + H(+)</text>
        <dbReference type="Rhea" id="RHEA:21188"/>
        <dbReference type="ChEBI" id="CHEBI:15378"/>
        <dbReference type="ChEBI" id="CHEBI:28938"/>
        <dbReference type="ChEBI" id="CHEBI:30616"/>
        <dbReference type="ChEBI" id="CHEBI:33019"/>
        <dbReference type="ChEBI" id="CHEBI:57540"/>
        <dbReference type="ChEBI" id="CHEBI:58437"/>
        <dbReference type="ChEBI" id="CHEBI:456215"/>
        <dbReference type="EC" id="6.3.1.5"/>
    </reaction>
</comment>
<feature type="binding site" evidence="13">
    <location>
        <position position="218"/>
    </location>
    <ligand>
        <name>ATP</name>
        <dbReference type="ChEBI" id="CHEBI:30616"/>
    </ligand>
</feature>
<dbReference type="InterPro" id="IPR022310">
    <property type="entry name" value="NAD/GMP_synthase"/>
</dbReference>
<keyword evidence="3 13" id="KW-0436">Ligase</keyword>
<dbReference type="GO" id="GO:0046872">
    <property type="term" value="F:metal ion binding"/>
    <property type="evidence" value="ECO:0007669"/>
    <property type="project" value="UniProtKB-KW"/>
</dbReference>
<dbReference type="EC" id="6.3.1.5" evidence="11 13"/>
<comment type="function">
    <text evidence="10 13">Catalyzes the ATP-dependent amidation of deamido-NAD to form NAD. Uses ammonia as a nitrogen source.</text>
</comment>
<dbReference type="KEGG" id="cku:UL82_03020"/>
<feature type="binding site" evidence="13">
    <location>
        <position position="59"/>
    </location>
    <ligand>
        <name>Mg(2+)</name>
        <dbReference type="ChEBI" id="CHEBI:18420"/>
    </ligand>
</feature>
<comment type="similarity">
    <text evidence="1 13 14">Belongs to the NAD synthetase family.</text>
</comment>
<accession>A0A0F6TCL8</accession>
<dbReference type="Proteomes" id="UP000033457">
    <property type="component" value="Chromosome"/>
</dbReference>
<evidence type="ECO:0000256" key="3">
    <source>
        <dbReference type="ARBA" id="ARBA00022598"/>
    </source>
</evidence>
<evidence type="ECO:0000256" key="4">
    <source>
        <dbReference type="ARBA" id="ARBA00022723"/>
    </source>
</evidence>
<evidence type="ECO:0000313" key="17">
    <source>
        <dbReference type="EMBL" id="AKE40819.1"/>
    </source>
</evidence>
<evidence type="ECO:0000256" key="10">
    <source>
        <dbReference type="ARBA" id="ARBA00055966"/>
    </source>
</evidence>
<dbReference type="PANTHER" id="PTHR23090">
    <property type="entry name" value="NH 3 /GLUTAMINE-DEPENDENT NAD + SYNTHETASE"/>
    <property type="match status" value="1"/>
</dbReference>
<evidence type="ECO:0000313" key="20">
    <source>
        <dbReference type="Proteomes" id="UP000271380"/>
    </source>
</evidence>
<dbReference type="GO" id="GO:0005737">
    <property type="term" value="C:cytoplasm"/>
    <property type="evidence" value="ECO:0007669"/>
    <property type="project" value="InterPro"/>
</dbReference>
<feature type="binding site" description="in other chain" evidence="13">
    <location>
        <begin position="268"/>
        <end position="269"/>
    </location>
    <ligand>
        <name>deamido-NAD(+)</name>
        <dbReference type="ChEBI" id="CHEBI:58437"/>
        <note>ligand shared between two neighboring subunits</note>
    </ligand>
</feature>